<name>A0A2T1LVX6_9CHRO</name>
<gene>
    <name evidence="2" type="ORF">C7H19_15355</name>
</gene>
<dbReference type="RefSeq" id="WP_106457765.1">
    <property type="nucleotide sequence ID" value="NZ_PXOH01000017.1"/>
</dbReference>
<dbReference type="EMBL" id="PXOH01000017">
    <property type="protein sequence ID" value="PSF35800.1"/>
    <property type="molecule type" value="Genomic_DNA"/>
</dbReference>
<keyword evidence="1" id="KW-1133">Transmembrane helix</keyword>
<feature type="transmembrane region" description="Helical" evidence="1">
    <location>
        <begin position="20"/>
        <end position="43"/>
    </location>
</feature>
<evidence type="ECO:0000313" key="3">
    <source>
        <dbReference type="Proteomes" id="UP000239001"/>
    </source>
</evidence>
<proteinExistence type="predicted"/>
<keyword evidence="1" id="KW-0472">Membrane</keyword>
<comment type="caution">
    <text evidence="2">The sequence shown here is derived from an EMBL/GenBank/DDBJ whole genome shotgun (WGS) entry which is preliminary data.</text>
</comment>
<reference evidence="2 3" key="2">
    <citation type="submission" date="2018-03" db="EMBL/GenBank/DDBJ databases">
        <authorList>
            <person name="Keele B.F."/>
        </authorList>
    </citation>
    <scope>NUCLEOTIDE SEQUENCE [LARGE SCALE GENOMIC DNA]</scope>
    <source>
        <strain evidence="2 3">CCALA 016</strain>
    </source>
</reference>
<evidence type="ECO:0000313" key="2">
    <source>
        <dbReference type="EMBL" id="PSF35800.1"/>
    </source>
</evidence>
<dbReference type="Proteomes" id="UP000239001">
    <property type="component" value="Unassembled WGS sequence"/>
</dbReference>
<organism evidence="2 3">
    <name type="scientific">Aphanothece hegewaldii CCALA 016</name>
    <dbReference type="NCBI Taxonomy" id="2107694"/>
    <lineage>
        <taxon>Bacteria</taxon>
        <taxon>Bacillati</taxon>
        <taxon>Cyanobacteriota</taxon>
        <taxon>Cyanophyceae</taxon>
        <taxon>Oscillatoriophycideae</taxon>
        <taxon>Chroococcales</taxon>
        <taxon>Aphanothecaceae</taxon>
        <taxon>Aphanothece</taxon>
    </lineage>
</organism>
<protein>
    <recommendedName>
        <fullName evidence="4">Bacterial virulence protein VirB8 domain-containing protein</fullName>
    </recommendedName>
</protein>
<sequence>MQLLHKSHQTVVGKKDPDRLFRITVLFLTGLSFINFLLLIVLASGLRMVATRPLPNFVQLTDGKTIDVRPVDPLYRDPETIKDFVSQTSYLLFSWSNRIAVDENGSKTIKTDEGVSVDENQRVTTSTWEASFALSEDFRLEFLKGLADLMPPEIWRGKTYVSVKFIDISEPVLISPGRWEINLVANLIVQDGLTPAGRAIPFNKTILVRAIANPPLPLLEQATYLQKTIYKIRSSRMEIYEIRDLENEN</sequence>
<evidence type="ECO:0008006" key="4">
    <source>
        <dbReference type="Google" id="ProtNLM"/>
    </source>
</evidence>
<reference evidence="2 3" key="1">
    <citation type="submission" date="2018-03" db="EMBL/GenBank/DDBJ databases">
        <title>The ancient ancestry and fast evolution of plastids.</title>
        <authorList>
            <person name="Moore K.R."/>
            <person name="Magnabosco C."/>
            <person name="Momper L."/>
            <person name="Gold D.A."/>
            <person name="Bosak T."/>
            <person name="Fournier G.P."/>
        </authorList>
    </citation>
    <scope>NUCLEOTIDE SEQUENCE [LARGE SCALE GENOMIC DNA]</scope>
    <source>
        <strain evidence="2 3">CCALA 016</strain>
    </source>
</reference>
<dbReference type="AlphaFoldDB" id="A0A2T1LVX6"/>
<accession>A0A2T1LVX6</accession>
<dbReference type="OrthoDB" id="494834at2"/>
<keyword evidence="3" id="KW-1185">Reference proteome</keyword>
<evidence type="ECO:0000256" key="1">
    <source>
        <dbReference type="SAM" id="Phobius"/>
    </source>
</evidence>
<keyword evidence="1" id="KW-0812">Transmembrane</keyword>